<evidence type="ECO:0000313" key="2">
    <source>
        <dbReference type="EMBL" id="KKB08606.1"/>
    </source>
</evidence>
<dbReference type="InterPro" id="IPR012338">
    <property type="entry name" value="Beta-lactam/transpept-like"/>
</dbReference>
<gene>
    <name evidence="2" type="ORF">VE26_00455</name>
</gene>
<dbReference type="Pfam" id="PF00144">
    <property type="entry name" value="Beta-lactamase"/>
    <property type="match status" value="1"/>
</dbReference>
<organism evidence="2 3">
    <name type="scientific">Devosia chinhatensis</name>
    <dbReference type="NCBI Taxonomy" id="429727"/>
    <lineage>
        <taxon>Bacteria</taxon>
        <taxon>Pseudomonadati</taxon>
        <taxon>Pseudomonadota</taxon>
        <taxon>Alphaproteobacteria</taxon>
        <taxon>Hyphomicrobiales</taxon>
        <taxon>Devosiaceae</taxon>
        <taxon>Devosia</taxon>
    </lineage>
</organism>
<dbReference type="STRING" id="429727.VE26_00455"/>
<dbReference type="OrthoDB" id="5705574at2"/>
<protein>
    <submittedName>
        <fullName evidence="2">Carboxylesterase</fullName>
    </submittedName>
</protein>
<comment type="caution">
    <text evidence="2">The sequence shown here is derived from an EMBL/GenBank/DDBJ whole genome shotgun (WGS) entry which is preliminary data.</text>
</comment>
<feature type="domain" description="Beta-lactamase-related" evidence="1">
    <location>
        <begin position="18"/>
        <end position="376"/>
    </location>
</feature>
<dbReference type="EMBL" id="JZEY01000054">
    <property type="protein sequence ID" value="KKB08606.1"/>
    <property type="molecule type" value="Genomic_DNA"/>
</dbReference>
<proteinExistence type="predicted"/>
<dbReference type="PATRIC" id="fig|429727.3.peg.105"/>
<accession>A0A0F5FIE3</accession>
<dbReference type="SUPFAM" id="SSF56601">
    <property type="entry name" value="beta-lactamase/transpeptidase-like"/>
    <property type="match status" value="1"/>
</dbReference>
<dbReference type="Proteomes" id="UP000033649">
    <property type="component" value="Unassembled WGS sequence"/>
</dbReference>
<keyword evidence="3" id="KW-1185">Reference proteome</keyword>
<reference evidence="2 3" key="1">
    <citation type="submission" date="2015-03" db="EMBL/GenBank/DDBJ databases">
        <authorList>
            <person name="Hassan Y."/>
            <person name="Lepp D."/>
            <person name="Li X.-Z."/>
            <person name="Zhou T."/>
        </authorList>
    </citation>
    <scope>NUCLEOTIDE SEQUENCE [LARGE SCALE GENOMIC DNA]</scope>
    <source>
        <strain evidence="2 3">IPL18</strain>
    </source>
</reference>
<sequence>MSVSVHGSVAPGFEPLADLFATAFEDRPRMGAALSVLVEGECVVDLWGGTADARTGRAWQRDTPTTVFSCTKGLVSILAARLVQEGRLDYDAPVSLYWPEFAAAGKDRVTVGQALSHHAGLSAPRQDLSEDDIVDWDRVTAILAAQEPLWPLGSGYQYHALTHGWVAGEIIRRVTGQSVGSYFEDLITGPLAVDAWIGLPETLADTPAHIEVSQPLLDLWAVEARKPAPNWPYKAMTLGHALPVDLVSEQGGFNKPAIRAAEIPGAGGIATAQALATMWSACVTPTGGVRLLDDAVIAVATHTRSQGQPVFGGDPPYSRWGCGFQLDSEARRYLGEGCFGHDGAGGQVGFADPARRIGFGFVTNWMMGPEDQRATQIIEALRKLA</sequence>
<dbReference type="PANTHER" id="PTHR43319:SF3">
    <property type="entry name" value="BETA-LACTAMASE-RELATED DOMAIN-CONTAINING PROTEIN"/>
    <property type="match status" value="1"/>
</dbReference>
<evidence type="ECO:0000259" key="1">
    <source>
        <dbReference type="Pfam" id="PF00144"/>
    </source>
</evidence>
<name>A0A0F5FIE3_9HYPH</name>
<dbReference type="RefSeq" id="WP_046103294.1">
    <property type="nucleotide sequence ID" value="NZ_JZEY01000054.1"/>
</dbReference>
<dbReference type="InterPro" id="IPR001466">
    <property type="entry name" value="Beta-lactam-related"/>
</dbReference>
<dbReference type="Gene3D" id="3.40.710.10">
    <property type="entry name" value="DD-peptidase/beta-lactamase superfamily"/>
    <property type="match status" value="1"/>
</dbReference>
<evidence type="ECO:0000313" key="3">
    <source>
        <dbReference type="Proteomes" id="UP000033649"/>
    </source>
</evidence>
<dbReference type="InterPro" id="IPR052907">
    <property type="entry name" value="Beta-lactamase/esterase"/>
</dbReference>
<dbReference type="AlphaFoldDB" id="A0A0F5FIE3"/>
<dbReference type="PANTHER" id="PTHR43319">
    <property type="entry name" value="BETA-LACTAMASE-RELATED"/>
    <property type="match status" value="1"/>
</dbReference>